<gene>
    <name evidence="1" type="ORF">MRATA1EN3_LOCUS24289</name>
</gene>
<dbReference type="Proteomes" id="UP001162501">
    <property type="component" value="Chromosome 8"/>
</dbReference>
<accession>A0ACB0FM51</accession>
<protein>
    <submittedName>
        <fullName evidence="1">Uncharacterized protein</fullName>
    </submittedName>
</protein>
<organism evidence="1 2">
    <name type="scientific">Rangifer tarandus platyrhynchus</name>
    <name type="common">Svalbard reindeer</name>
    <dbReference type="NCBI Taxonomy" id="3082113"/>
    <lineage>
        <taxon>Eukaryota</taxon>
        <taxon>Metazoa</taxon>
        <taxon>Chordata</taxon>
        <taxon>Craniata</taxon>
        <taxon>Vertebrata</taxon>
        <taxon>Euteleostomi</taxon>
        <taxon>Mammalia</taxon>
        <taxon>Eutheria</taxon>
        <taxon>Laurasiatheria</taxon>
        <taxon>Artiodactyla</taxon>
        <taxon>Ruminantia</taxon>
        <taxon>Pecora</taxon>
        <taxon>Cervidae</taxon>
        <taxon>Odocoileinae</taxon>
        <taxon>Rangifer</taxon>
    </lineage>
</organism>
<evidence type="ECO:0000313" key="2">
    <source>
        <dbReference type="Proteomes" id="UP001162501"/>
    </source>
</evidence>
<name>A0ACB0FM51_RANTA</name>
<evidence type="ECO:0000313" key="1">
    <source>
        <dbReference type="EMBL" id="CAI9713076.1"/>
    </source>
</evidence>
<proteinExistence type="predicted"/>
<reference evidence="1" key="1">
    <citation type="submission" date="2023-05" db="EMBL/GenBank/DDBJ databases">
        <authorList>
            <consortium name="ELIXIR-Norway"/>
        </authorList>
    </citation>
    <scope>NUCLEOTIDE SEQUENCE</scope>
</reference>
<dbReference type="EMBL" id="OX596092">
    <property type="protein sequence ID" value="CAI9713076.1"/>
    <property type="molecule type" value="Genomic_DNA"/>
</dbReference>
<sequence>MPSQQVSQRAQSWISSHSATGTINSYYWPEMSTGDLGTEIMESVVDLQSHNKVCALKAARPEELQDGWRREGLLRGSCVEELCCHRFEASRFLHKGPHTFITYWASQLCSQPGSDPEVRAHVMVVLPTCDAIHGDLTNSRNCPGASWMLGCSPRGRPVPQRILQQPPTTTYEHKEAMPMRRALEMLGFASLTVPNSGSDSLGSLGRGWEDLLAVVGGDLGSRTPHVPSTELISPKSRCGLNNPHLPAACKVTQPGPTPLTPDLDGVCRTGSAGDRAAGAPQEATGAPTAPATIDSRDRRSALTLHVDGSLLSGPKASPHLRSEADQIHTFKITASVGMQVPDLQSSLLSSSPDDSKRGFSSRYQHGEECQELKCEALWRILPNGRSRTQGAWKAGWEKGPSQAAGSGSEVSRRDGEWRERLRVQRGSQPCDRRSATAPAPWSARSRGAASTHPTVAPSRGRRAERASPPPASSSSARSRPPVFGSGGRPEPVLQAP</sequence>